<evidence type="ECO:0000313" key="1">
    <source>
        <dbReference type="EMBL" id="QEU70816.1"/>
    </source>
</evidence>
<name>A0A5J6F492_9ACTN</name>
<sequence>MANSGIVIMPCTVNSWLYRSGETIHMPGRAGPARITLAGRPADRRNPDAVTRCVLPITV</sequence>
<keyword evidence="2" id="KW-1185">Reference proteome</keyword>
<protein>
    <submittedName>
        <fullName evidence="1">Uncharacterized protein</fullName>
    </submittedName>
</protein>
<dbReference type="AlphaFoldDB" id="A0A5J6F492"/>
<proteinExistence type="predicted"/>
<evidence type="ECO:0000313" key="2">
    <source>
        <dbReference type="Proteomes" id="UP000326178"/>
    </source>
</evidence>
<dbReference type="EMBL" id="CP023702">
    <property type="protein sequence ID" value="QEU70816.1"/>
    <property type="molecule type" value="Genomic_DNA"/>
</dbReference>
<dbReference type="KEGG" id="snk:CP967_01580"/>
<dbReference type="Proteomes" id="UP000326178">
    <property type="component" value="Chromosome"/>
</dbReference>
<accession>A0A5J6F492</accession>
<reference evidence="1 2" key="1">
    <citation type="submission" date="2017-09" db="EMBL/GenBank/DDBJ databases">
        <authorList>
            <person name="Lee N."/>
            <person name="Cho B.-K."/>
        </authorList>
    </citation>
    <scope>NUCLEOTIDE SEQUENCE [LARGE SCALE GENOMIC DNA]</scope>
    <source>
        <strain evidence="1 2">ATCC 12769</strain>
    </source>
</reference>
<organism evidence="1 2">
    <name type="scientific">Streptomyces nitrosporeus</name>
    <dbReference type="NCBI Taxonomy" id="28894"/>
    <lineage>
        <taxon>Bacteria</taxon>
        <taxon>Bacillati</taxon>
        <taxon>Actinomycetota</taxon>
        <taxon>Actinomycetes</taxon>
        <taxon>Kitasatosporales</taxon>
        <taxon>Streptomycetaceae</taxon>
        <taxon>Streptomyces</taxon>
    </lineage>
</organism>
<gene>
    <name evidence="1" type="ORF">CP967_01580</name>
</gene>